<sequence>MHEDIWGDPTRYRYAAAPRTGLSLPLDDSLERAIQEAAEASGSEDQVEFLMVEGQRLTDLRPLARLRGLRELVVHSPVLKDLGPLALLPTLRRLSVTAPVSDLGPLSALTSLTHLDLEQTMVTDLAPLASLAKLRDLSVTQGPLADLGPLRRLGLMRLYVYRTQVTDLTPLADAPLLWVLGINDCPVTDVSVLTQLPSLTHVLMRRTRVKDLGDLPTRAPHITFEGYDEKSPEPTVTPDTPGDPIDPIDPAELLARYRAAEDKERYRLGLRLLGSRDAVAIEALIRELLSDSDRFTMRGLLLDGGHGSIPFPANPWGIPADADLDAAIGHIWAPLADHLPTFLDILRHETLALGLLTDQDGQPSLAYVFVGWNPLPGRVRLDDLSHWREDEGALRIVHGGAPRTDIDPYLVVPVLGGPVPTPLRELWAVHRFLGDGFQAQYDDRLTTNLGAFCSRNLPGFAERNNGAQPDRFVLFASQDYYNAVLDLDILDQAGNPTITTWIDWEIGARQQFWDWFDAELPDTALLGLRREAR</sequence>
<keyword evidence="5" id="KW-1185">Reference proteome</keyword>
<name>D7BUI6_STRBB</name>
<dbReference type="InterPro" id="IPR032675">
    <property type="entry name" value="LRR_dom_sf"/>
</dbReference>
<dbReference type="InterPro" id="IPR050836">
    <property type="entry name" value="SDS22/Internalin_LRR"/>
</dbReference>
<feature type="region of interest" description="Disordered" evidence="3">
    <location>
        <begin position="224"/>
        <end position="247"/>
    </location>
</feature>
<dbReference type="KEGG" id="sbh:SBI_00056"/>
<dbReference type="PANTHER" id="PTHR46652">
    <property type="entry name" value="LEUCINE-RICH REPEAT AND IQ DOMAIN-CONTAINING PROTEIN 1-RELATED"/>
    <property type="match status" value="1"/>
</dbReference>
<dbReference type="eggNOG" id="COG4886">
    <property type="taxonomic scope" value="Bacteria"/>
</dbReference>
<dbReference type="HOGENOM" id="CLU_510812_0_0_11"/>
<accession>D7BUI6</accession>
<evidence type="ECO:0000256" key="1">
    <source>
        <dbReference type="ARBA" id="ARBA00022614"/>
    </source>
</evidence>
<dbReference type="Proteomes" id="UP000000377">
    <property type="component" value="Chromosome"/>
</dbReference>
<evidence type="ECO:0000313" key="5">
    <source>
        <dbReference type="Proteomes" id="UP000000377"/>
    </source>
</evidence>
<keyword evidence="1" id="KW-0433">Leucine-rich repeat</keyword>
<evidence type="ECO:0000313" key="4">
    <source>
        <dbReference type="EMBL" id="ADI03177.1"/>
    </source>
</evidence>
<dbReference type="AlphaFoldDB" id="D7BUI6"/>
<keyword evidence="2" id="KW-0677">Repeat</keyword>
<proteinExistence type="predicted"/>
<dbReference type="Gene3D" id="3.80.10.10">
    <property type="entry name" value="Ribonuclease Inhibitor"/>
    <property type="match status" value="1"/>
</dbReference>
<evidence type="ECO:0000256" key="2">
    <source>
        <dbReference type="ARBA" id="ARBA00022737"/>
    </source>
</evidence>
<dbReference type="RefSeq" id="WP_014172656.1">
    <property type="nucleotide sequence ID" value="NC_016582.1"/>
</dbReference>
<feature type="compositionally biased region" description="Low complexity" evidence="3">
    <location>
        <begin position="233"/>
        <end position="247"/>
    </location>
</feature>
<reference evidence="4 5" key="1">
    <citation type="journal article" date="2010" name="J. Bacteriol.">
        <title>Genome sequence of the milbemycin-producing bacterium Streptomyces bingchenggensis.</title>
        <authorList>
            <person name="Wang X.J."/>
            <person name="Yan Y.J."/>
            <person name="Zhang B."/>
            <person name="An J."/>
            <person name="Wang J.J."/>
            <person name="Tian J."/>
            <person name="Jiang L."/>
            <person name="Chen Y.H."/>
            <person name="Huang S.X."/>
            <person name="Yin M."/>
            <person name="Zhang J."/>
            <person name="Gao A.L."/>
            <person name="Liu C.X."/>
            <person name="Zhu Z.X."/>
            <person name="Xiang W.S."/>
        </authorList>
    </citation>
    <scope>NUCLEOTIDE SEQUENCE [LARGE SCALE GENOMIC DNA]</scope>
    <source>
        <strain evidence="4 5">BCW-1</strain>
    </source>
</reference>
<dbReference type="PANTHER" id="PTHR46652:SF3">
    <property type="entry name" value="LEUCINE-RICH REPEAT-CONTAINING PROTEIN 9"/>
    <property type="match status" value="1"/>
</dbReference>
<dbReference type="PATRIC" id="fig|749414.3.peg.58"/>
<evidence type="ECO:0000256" key="3">
    <source>
        <dbReference type="SAM" id="MobiDB-lite"/>
    </source>
</evidence>
<gene>
    <name evidence="4" type="ordered locus">SBI_00056</name>
</gene>
<dbReference type="STRING" id="749414.SBI_00056"/>
<dbReference type="EMBL" id="CP002047">
    <property type="protein sequence ID" value="ADI03177.1"/>
    <property type="molecule type" value="Genomic_DNA"/>
</dbReference>
<protein>
    <submittedName>
        <fullName evidence="4">Rab family protein</fullName>
    </submittedName>
</protein>
<organism evidence="4 5">
    <name type="scientific">Streptomyces bingchenggensis (strain BCW-1)</name>
    <dbReference type="NCBI Taxonomy" id="749414"/>
    <lineage>
        <taxon>Bacteria</taxon>
        <taxon>Bacillati</taxon>
        <taxon>Actinomycetota</taxon>
        <taxon>Actinomycetes</taxon>
        <taxon>Kitasatosporales</taxon>
        <taxon>Streptomycetaceae</taxon>
        <taxon>Streptomyces</taxon>
    </lineage>
</organism>
<dbReference type="SUPFAM" id="SSF52058">
    <property type="entry name" value="L domain-like"/>
    <property type="match status" value="1"/>
</dbReference>